<keyword evidence="4" id="KW-1185">Reference proteome</keyword>
<dbReference type="Pfam" id="PF12706">
    <property type="entry name" value="Lactamase_B_2"/>
    <property type="match status" value="1"/>
</dbReference>
<gene>
    <name evidence="3" type="ORF">HN018_00230</name>
</gene>
<dbReference type="PANTHER" id="PTHR43546:SF9">
    <property type="entry name" value="L-ASCORBATE-6-PHOSPHATE LACTONASE ULAG-RELATED"/>
    <property type="match status" value="1"/>
</dbReference>
<dbReference type="SUPFAM" id="SSF56281">
    <property type="entry name" value="Metallo-hydrolase/oxidoreductase"/>
    <property type="match status" value="1"/>
</dbReference>
<feature type="domain" description="Metallo-beta-lactamase" evidence="2">
    <location>
        <begin position="29"/>
        <end position="235"/>
    </location>
</feature>
<name>A0A6M8HFC0_9PROT</name>
<evidence type="ECO:0000313" key="3">
    <source>
        <dbReference type="EMBL" id="QKE88687.1"/>
    </source>
</evidence>
<reference evidence="3 4" key="1">
    <citation type="journal article" date="2014" name="World J. Microbiol. Biotechnol.">
        <title>Biodiversity and physiological characteristics of Antarctic and Arctic lichens-associated bacteria.</title>
        <authorList>
            <person name="Lee Y.M."/>
            <person name="Kim E.H."/>
            <person name="Lee H.K."/>
            <person name="Hong S.G."/>
        </authorList>
    </citation>
    <scope>NUCLEOTIDE SEQUENCE [LARGE SCALE GENOMIC DNA]</scope>
    <source>
        <strain evidence="3 4">PAMC 26569</strain>
    </source>
</reference>
<dbReference type="KEGG" id="lck:HN018_00230"/>
<dbReference type="PANTHER" id="PTHR43546">
    <property type="entry name" value="UPF0173 METAL-DEPENDENT HYDROLASE MJ1163-RELATED"/>
    <property type="match status" value="1"/>
</dbReference>
<sequence>MTVTRLLLPDRLADWLAGPIDGLALAWLGQAGFVLRLGTTVVLVDPYLSDHLAIKYSGTRFPHARMMPAPIAPDGFPRVDLVVCTHRHSDHMDPGTLPVLATSHPECRFVVPASEQAHAERLGLPPSRTILAEAGQSLRPLPGIDLTLHPVPAAHEQLERDEQGRYRFLGYCIEADRRRLYHSGDCIPYEGLVETLRTLAPDLALLPVNGRDAERAAAGVPGNFTLDEAVALCGHANISTLIPHHFGMFAFNTADPESIDAMAVRQAELGLQPGLLRPDARHAFLLGREKPEIRPVQQQEHDVDRG</sequence>
<organism evidence="3 4">
    <name type="scientific">Lichenicola cladoniae</name>
    <dbReference type="NCBI Taxonomy" id="1484109"/>
    <lineage>
        <taxon>Bacteria</taxon>
        <taxon>Pseudomonadati</taxon>
        <taxon>Pseudomonadota</taxon>
        <taxon>Alphaproteobacteria</taxon>
        <taxon>Acetobacterales</taxon>
        <taxon>Acetobacteraceae</taxon>
        <taxon>Lichenicola</taxon>
    </lineage>
</organism>
<dbReference type="InterPro" id="IPR001279">
    <property type="entry name" value="Metallo-B-lactamas"/>
</dbReference>
<keyword evidence="1 3" id="KW-0378">Hydrolase</keyword>
<protein>
    <submittedName>
        <fullName evidence="3">MBL fold metallo-hydrolase</fullName>
    </submittedName>
</protein>
<proteinExistence type="predicted"/>
<accession>A0A6M8HFC0</accession>
<dbReference type="InterPro" id="IPR036866">
    <property type="entry name" value="RibonucZ/Hydroxyglut_hydro"/>
</dbReference>
<dbReference type="Proteomes" id="UP000500767">
    <property type="component" value="Chromosome"/>
</dbReference>
<dbReference type="InterPro" id="IPR050114">
    <property type="entry name" value="UPF0173_UPF0282_UlaG_hydrolase"/>
</dbReference>
<dbReference type="EMBL" id="CP053708">
    <property type="protein sequence ID" value="QKE88687.1"/>
    <property type="molecule type" value="Genomic_DNA"/>
</dbReference>
<dbReference type="Gene3D" id="3.60.15.10">
    <property type="entry name" value="Ribonuclease Z/Hydroxyacylglutathione hydrolase-like"/>
    <property type="match status" value="1"/>
</dbReference>
<evidence type="ECO:0000313" key="4">
    <source>
        <dbReference type="Proteomes" id="UP000500767"/>
    </source>
</evidence>
<dbReference type="AlphaFoldDB" id="A0A6M8HFC0"/>
<dbReference type="GO" id="GO:0016787">
    <property type="term" value="F:hydrolase activity"/>
    <property type="evidence" value="ECO:0007669"/>
    <property type="project" value="UniProtKB-KW"/>
</dbReference>
<dbReference type="RefSeq" id="WP_171834286.1">
    <property type="nucleotide sequence ID" value="NZ_CP053708.1"/>
</dbReference>
<dbReference type="SMART" id="SM00849">
    <property type="entry name" value="Lactamase_B"/>
    <property type="match status" value="1"/>
</dbReference>
<evidence type="ECO:0000259" key="2">
    <source>
        <dbReference type="SMART" id="SM00849"/>
    </source>
</evidence>
<evidence type="ECO:0000256" key="1">
    <source>
        <dbReference type="ARBA" id="ARBA00022801"/>
    </source>
</evidence>